<keyword evidence="2" id="KW-1185">Reference proteome</keyword>
<protein>
    <submittedName>
        <fullName evidence="1">Uncharacterized protein</fullName>
    </submittedName>
</protein>
<sequence length="40" mass="4464">MRECHVRDISVVTLSILAEPRCQDVCGGHDFALTFVMASR</sequence>
<gene>
    <name evidence="1" type="ordered locus">AS9A_0064</name>
</gene>
<evidence type="ECO:0000313" key="2">
    <source>
        <dbReference type="Proteomes" id="UP000009235"/>
    </source>
</evidence>
<dbReference type="KEGG" id="asd:AS9A_0064"/>
<dbReference type="HOGENOM" id="CLU_3283868_0_0_11"/>
<evidence type="ECO:0000313" key="1">
    <source>
        <dbReference type="EMBL" id="AEF38524.1"/>
    </source>
</evidence>
<proteinExistence type="predicted"/>
<dbReference type="Proteomes" id="UP000009235">
    <property type="component" value="Chromosome"/>
</dbReference>
<reference evidence="1 2" key="1">
    <citation type="journal article" date="2011" name="J. Bacteriol.">
        <title>Complete genome sequence of Amycolicicoccus subflavus DQS3-9A1T, an actinomycete isolated from crude oil-polluted soil.</title>
        <authorList>
            <person name="Cai M."/>
            <person name="Chen W.M."/>
            <person name="Nie Y."/>
            <person name="Chi C.Q."/>
            <person name="Wang Y.N."/>
            <person name="Tang Y.Q."/>
            <person name="Li G.Y."/>
            <person name="Wu X.L."/>
        </authorList>
    </citation>
    <scope>NUCLEOTIDE SEQUENCE [LARGE SCALE GENOMIC DNA]</scope>
    <source>
        <strain evidence="2">DSM 45089 / DQS3-9A1</strain>
    </source>
</reference>
<dbReference type="EMBL" id="CP002786">
    <property type="protein sequence ID" value="AEF38524.1"/>
    <property type="molecule type" value="Genomic_DNA"/>
</dbReference>
<name>F6ERK4_HOYSD</name>
<dbReference type="AlphaFoldDB" id="F6ERK4"/>
<accession>F6ERK4</accession>
<organism evidence="1 2">
    <name type="scientific">Hoyosella subflava (strain DSM 45089 / JCM 17490 / NBRC 109087 / DQS3-9A1)</name>
    <name type="common">Amycolicicoccus subflavus</name>
    <dbReference type="NCBI Taxonomy" id="443218"/>
    <lineage>
        <taxon>Bacteria</taxon>
        <taxon>Bacillati</taxon>
        <taxon>Actinomycetota</taxon>
        <taxon>Actinomycetes</taxon>
        <taxon>Mycobacteriales</taxon>
        <taxon>Hoyosellaceae</taxon>
        <taxon>Hoyosella</taxon>
    </lineage>
</organism>